<comment type="caution">
    <text evidence="2">The sequence shown here is derived from an EMBL/GenBank/DDBJ whole genome shotgun (WGS) entry which is preliminary data.</text>
</comment>
<evidence type="ECO:0000313" key="2">
    <source>
        <dbReference type="EMBL" id="MBB6558483.1"/>
    </source>
</evidence>
<sequence length="139" mass="14816">MTPSITTASASRQAIATAEAWQAMAAQRDFAPAAALLHPDAVLHSPLDHQILVGRQQVAGILGMAFGMYSRFSYGQPLWSQEGHQLALPFEGQMGPHAARGVDLLTLDGEGRVTALEIFLRPLAVVSYLAGQVARLQPA</sequence>
<dbReference type="Gene3D" id="3.10.450.50">
    <property type="match status" value="1"/>
</dbReference>
<gene>
    <name evidence="2" type="ORF">HNP48_001147</name>
</gene>
<name>A0A7X0PAU2_9BURK</name>
<evidence type="ECO:0000313" key="3">
    <source>
        <dbReference type="Proteomes" id="UP000575083"/>
    </source>
</evidence>
<dbReference type="Proteomes" id="UP000575083">
    <property type="component" value="Unassembled WGS sequence"/>
</dbReference>
<organism evidence="2 3">
    <name type="scientific">Acidovorax soli</name>
    <dbReference type="NCBI Taxonomy" id="592050"/>
    <lineage>
        <taxon>Bacteria</taxon>
        <taxon>Pseudomonadati</taxon>
        <taxon>Pseudomonadota</taxon>
        <taxon>Betaproteobacteria</taxon>
        <taxon>Burkholderiales</taxon>
        <taxon>Comamonadaceae</taxon>
        <taxon>Acidovorax</taxon>
    </lineage>
</organism>
<dbReference type="RefSeq" id="WP_184855917.1">
    <property type="nucleotide sequence ID" value="NZ_JACHLK010000002.1"/>
</dbReference>
<dbReference type="SUPFAM" id="SSF54427">
    <property type="entry name" value="NTF2-like"/>
    <property type="match status" value="1"/>
</dbReference>
<feature type="domain" description="SnoaL-like" evidence="1">
    <location>
        <begin position="19"/>
        <end position="114"/>
    </location>
</feature>
<keyword evidence="3" id="KW-1185">Reference proteome</keyword>
<accession>A0A7X0PAU2</accession>
<reference evidence="2 3" key="1">
    <citation type="submission" date="2020-08" db="EMBL/GenBank/DDBJ databases">
        <title>Functional genomics of gut bacteria from endangered species of beetles.</title>
        <authorList>
            <person name="Carlos-Shanley C."/>
        </authorList>
    </citation>
    <scope>NUCLEOTIDE SEQUENCE [LARGE SCALE GENOMIC DNA]</scope>
    <source>
        <strain evidence="2 3">S00198</strain>
    </source>
</reference>
<dbReference type="AlphaFoldDB" id="A0A7X0PAU2"/>
<dbReference type="EMBL" id="JACHLK010000002">
    <property type="protein sequence ID" value="MBB6558483.1"/>
    <property type="molecule type" value="Genomic_DNA"/>
</dbReference>
<dbReference type="InterPro" id="IPR037401">
    <property type="entry name" value="SnoaL-like"/>
</dbReference>
<dbReference type="InterPro" id="IPR032710">
    <property type="entry name" value="NTF2-like_dom_sf"/>
</dbReference>
<proteinExistence type="predicted"/>
<protein>
    <recommendedName>
        <fullName evidence="1">SnoaL-like domain-containing protein</fullName>
    </recommendedName>
</protein>
<dbReference type="Pfam" id="PF12680">
    <property type="entry name" value="SnoaL_2"/>
    <property type="match status" value="1"/>
</dbReference>
<evidence type="ECO:0000259" key="1">
    <source>
        <dbReference type="Pfam" id="PF12680"/>
    </source>
</evidence>